<proteinExistence type="predicted"/>
<gene>
    <name evidence="2" type="ORF">VJ786_00855</name>
</gene>
<keyword evidence="3" id="KW-1185">Reference proteome</keyword>
<organism evidence="2 3">
    <name type="scientific">Sphingobacterium tenebrionis</name>
    <dbReference type="NCBI Taxonomy" id="3111775"/>
    <lineage>
        <taxon>Bacteria</taxon>
        <taxon>Pseudomonadati</taxon>
        <taxon>Bacteroidota</taxon>
        <taxon>Sphingobacteriia</taxon>
        <taxon>Sphingobacteriales</taxon>
        <taxon>Sphingobacteriaceae</taxon>
        <taxon>Sphingobacterium</taxon>
    </lineage>
</organism>
<reference evidence="2 3" key="1">
    <citation type="submission" date="2024-01" db="EMBL/GenBank/DDBJ databases">
        <title>Sphingobacterium tenebrionis sp. nov., a novel endophyte isolated from tenebrio molitor intestines.</title>
        <authorList>
            <person name="Zhang C."/>
        </authorList>
    </citation>
    <scope>NUCLEOTIDE SEQUENCE [LARGE SCALE GENOMIC DNA]</scope>
    <source>
        <strain evidence="2 3">PU5-4</strain>
    </source>
</reference>
<evidence type="ECO:0000313" key="2">
    <source>
        <dbReference type="EMBL" id="MEI5983439.1"/>
    </source>
</evidence>
<dbReference type="SUPFAM" id="SSF49344">
    <property type="entry name" value="CBD9-like"/>
    <property type="match status" value="1"/>
</dbReference>
<evidence type="ECO:0000313" key="3">
    <source>
        <dbReference type="Proteomes" id="UP001363035"/>
    </source>
</evidence>
<protein>
    <recommendedName>
        <fullName evidence="4">DUF5117 domain-containing protein</fullName>
    </recommendedName>
</protein>
<evidence type="ECO:0008006" key="4">
    <source>
        <dbReference type="Google" id="ProtNLM"/>
    </source>
</evidence>
<dbReference type="RefSeq" id="WP_336557061.1">
    <property type="nucleotide sequence ID" value="NZ_JAYLLN010000001.1"/>
</dbReference>
<dbReference type="Proteomes" id="UP001363035">
    <property type="component" value="Unassembled WGS sequence"/>
</dbReference>
<comment type="caution">
    <text evidence="2">The sequence shown here is derived from an EMBL/GenBank/DDBJ whole genome shotgun (WGS) entry which is preliminary data.</text>
</comment>
<feature type="chain" id="PRO_5046630941" description="DUF5117 domain-containing protein" evidence="1">
    <location>
        <begin position="20"/>
        <end position="248"/>
    </location>
</feature>
<sequence length="248" mass="27854">MKRIIIFSCLIFACSSLLAQKKKENYQILPSFPVKVDAELTEWNGKLNLIDADSSWMFGVSNDAEYIYVAMRIKDAVLQQDAVRNGIIINVNTDGKKRDGAQLIFPVPDSETLRAMANDENLPNMNVREELIKRSRGYGVKGFSRIVDGRLSFDNTYGVQAVAKLEGNEILSYESKIPISALGLKDPKQALGIQVMINNRFAQLQKMLKNQPSQTGRYGGMYGRPAPSIKNPYKMKTDVWIVGKLNEQ</sequence>
<name>A0ABU8I131_9SPHI</name>
<dbReference type="EMBL" id="JAYLLN010000001">
    <property type="protein sequence ID" value="MEI5983439.1"/>
    <property type="molecule type" value="Genomic_DNA"/>
</dbReference>
<keyword evidence="1" id="KW-0732">Signal</keyword>
<feature type="signal peptide" evidence="1">
    <location>
        <begin position="1"/>
        <end position="19"/>
    </location>
</feature>
<dbReference type="Gene3D" id="2.60.40.1190">
    <property type="match status" value="1"/>
</dbReference>
<evidence type="ECO:0000256" key="1">
    <source>
        <dbReference type="SAM" id="SignalP"/>
    </source>
</evidence>
<accession>A0ABU8I131</accession>